<dbReference type="HOGENOM" id="CLU_2241793_0_0_1"/>
<dbReference type="VEuPathDB" id="FungiDB:HpaG804677"/>
<dbReference type="EnsemblProtists" id="HpaT804677">
    <property type="protein sequence ID" value="HpaP804677"/>
    <property type="gene ID" value="HpaG804677"/>
</dbReference>
<organism evidence="1 2">
    <name type="scientific">Hyaloperonospora arabidopsidis (strain Emoy2)</name>
    <name type="common">Downy mildew agent</name>
    <name type="synonym">Peronospora arabidopsidis</name>
    <dbReference type="NCBI Taxonomy" id="559515"/>
    <lineage>
        <taxon>Eukaryota</taxon>
        <taxon>Sar</taxon>
        <taxon>Stramenopiles</taxon>
        <taxon>Oomycota</taxon>
        <taxon>Peronosporomycetes</taxon>
        <taxon>Peronosporales</taxon>
        <taxon>Peronosporaceae</taxon>
        <taxon>Hyaloperonospora</taxon>
    </lineage>
</organism>
<dbReference type="InParanoid" id="M4BEF9"/>
<dbReference type="EMBL" id="JH598174">
    <property type="status" value="NOT_ANNOTATED_CDS"/>
    <property type="molecule type" value="Genomic_DNA"/>
</dbReference>
<sequence>MPRGRISHQYVSDEDDELIEVRPSKRPALSSTMRTSFTSPRWCDSMTTNDRSEADELLACTMHRSAASFTLFKGDHWTVGWPRFAPRTASQNMTLSAVDCSTTST</sequence>
<accession>M4BEF9</accession>
<evidence type="ECO:0000313" key="1">
    <source>
        <dbReference type="EnsemblProtists" id="HpaP804677"/>
    </source>
</evidence>
<protein>
    <submittedName>
        <fullName evidence="1">Uncharacterized protein</fullName>
    </submittedName>
</protein>
<reference evidence="1" key="2">
    <citation type="submission" date="2015-06" db="UniProtKB">
        <authorList>
            <consortium name="EnsemblProtists"/>
        </authorList>
    </citation>
    <scope>IDENTIFICATION</scope>
    <source>
        <strain evidence="1">Emoy2</strain>
    </source>
</reference>
<proteinExistence type="predicted"/>
<name>M4BEF9_HYAAE</name>
<keyword evidence="2" id="KW-1185">Reference proteome</keyword>
<dbReference type="Proteomes" id="UP000011713">
    <property type="component" value="Unassembled WGS sequence"/>
</dbReference>
<evidence type="ECO:0000313" key="2">
    <source>
        <dbReference type="Proteomes" id="UP000011713"/>
    </source>
</evidence>
<reference evidence="2" key="1">
    <citation type="journal article" date="2010" name="Science">
        <title>Signatures of adaptation to obligate biotrophy in the Hyaloperonospora arabidopsidis genome.</title>
        <authorList>
            <person name="Baxter L."/>
            <person name="Tripathy S."/>
            <person name="Ishaque N."/>
            <person name="Boot N."/>
            <person name="Cabral A."/>
            <person name="Kemen E."/>
            <person name="Thines M."/>
            <person name="Ah-Fong A."/>
            <person name="Anderson R."/>
            <person name="Badejoko W."/>
            <person name="Bittner-Eddy P."/>
            <person name="Boore J.L."/>
            <person name="Chibucos M.C."/>
            <person name="Coates M."/>
            <person name="Dehal P."/>
            <person name="Delehaunty K."/>
            <person name="Dong S."/>
            <person name="Downton P."/>
            <person name="Dumas B."/>
            <person name="Fabro G."/>
            <person name="Fronick C."/>
            <person name="Fuerstenberg S.I."/>
            <person name="Fulton L."/>
            <person name="Gaulin E."/>
            <person name="Govers F."/>
            <person name="Hughes L."/>
            <person name="Humphray S."/>
            <person name="Jiang R.H."/>
            <person name="Judelson H."/>
            <person name="Kamoun S."/>
            <person name="Kyung K."/>
            <person name="Meijer H."/>
            <person name="Minx P."/>
            <person name="Morris P."/>
            <person name="Nelson J."/>
            <person name="Phuntumart V."/>
            <person name="Qutob D."/>
            <person name="Rehmany A."/>
            <person name="Rougon-Cardoso A."/>
            <person name="Ryden P."/>
            <person name="Torto-Alalibo T."/>
            <person name="Studholme D."/>
            <person name="Wang Y."/>
            <person name="Win J."/>
            <person name="Wood J."/>
            <person name="Clifton S.W."/>
            <person name="Rogers J."/>
            <person name="Van den Ackerveken G."/>
            <person name="Jones J.D."/>
            <person name="McDowell J.M."/>
            <person name="Beynon J."/>
            <person name="Tyler B.M."/>
        </authorList>
    </citation>
    <scope>NUCLEOTIDE SEQUENCE [LARGE SCALE GENOMIC DNA]</scope>
    <source>
        <strain evidence="2">Emoy2</strain>
    </source>
</reference>
<dbReference type="AlphaFoldDB" id="M4BEF9"/>